<dbReference type="InterPro" id="IPR029063">
    <property type="entry name" value="SAM-dependent_MTases_sf"/>
</dbReference>
<name>A0ABS5SCQ7_9BACT</name>
<dbReference type="GO" id="GO:0008168">
    <property type="term" value="F:methyltransferase activity"/>
    <property type="evidence" value="ECO:0007669"/>
    <property type="project" value="UniProtKB-KW"/>
</dbReference>
<gene>
    <name evidence="1" type="ORF">KI810_08810</name>
</gene>
<dbReference type="Gene3D" id="3.40.50.150">
    <property type="entry name" value="Vaccinia Virus protein VP39"/>
    <property type="match status" value="1"/>
</dbReference>
<keyword evidence="1" id="KW-0808">Transferase</keyword>
<dbReference type="CDD" id="cd02440">
    <property type="entry name" value="AdoMet_MTases"/>
    <property type="match status" value="1"/>
</dbReference>
<sequence length="230" mass="26945">MCNIHCLRFGEHNLTREEIAGKRIIEIGSYDVNGSLRTYVESLHPAEYVGVDIEKGYGVDVVCTGEEIRERFKDESFDVVISTELMEHVRDWRKVISNMKHVCKPNGVILITTRSHGYPYHGWPYDFWRFEQADMAEIFADFQVQALENDTEEPGVFIKARKPATFAERDLAGIALYSVVTNSRVREIDEDVLREYLTMHADEYRLLERQTLRGKARKFLRDTYWRVKRS</sequence>
<keyword evidence="2" id="KW-1185">Reference proteome</keyword>
<dbReference type="SUPFAM" id="SSF53335">
    <property type="entry name" value="S-adenosyl-L-methionine-dependent methyltransferases"/>
    <property type="match status" value="1"/>
</dbReference>
<dbReference type="RefSeq" id="WP_214175133.1">
    <property type="nucleotide sequence ID" value="NZ_JAHCVK010000002.1"/>
</dbReference>
<keyword evidence="1" id="KW-0489">Methyltransferase</keyword>
<reference evidence="1 2" key="1">
    <citation type="submission" date="2021-05" db="EMBL/GenBank/DDBJ databases">
        <title>The draft genome of Geobacter luticola JCM 17780.</title>
        <authorList>
            <person name="Xu Z."/>
            <person name="Masuda Y."/>
            <person name="Itoh H."/>
            <person name="Senoo K."/>
        </authorList>
    </citation>
    <scope>NUCLEOTIDE SEQUENCE [LARGE SCALE GENOMIC DNA]</scope>
    <source>
        <strain evidence="1 2">JCM 17780</strain>
    </source>
</reference>
<evidence type="ECO:0000313" key="1">
    <source>
        <dbReference type="EMBL" id="MBT0653153.1"/>
    </source>
</evidence>
<evidence type="ECO:0000313" key="2">
    <source>
        <dbReference type="Proteomes" id="UP000756860"/>
    </source>
</evidence>
<organism evidence="1 2">
    <name type="scientific">Geomobilimonas luticola</name>
    <dbReference type="NCBI Taxonomy" id="1114878"/>
    <lineage>
        <taxon>Bacteria</taxon>
        <taxon>Pseudomonadati</taxon>
        <taxon>Thermodesulfobacteriota</taxon>
        <taxon>Desulfuromonadia</taxon>
        <taxon>Geobacterales</taxon>
        <taxon>Geobacteraceae</taxon>
        <taxon>Geomobilimonas</taxon>
    </lineage>
</organism>
<accession>A0ABS5SCQ7</accession>
<dbReference type="EMBL" id="JAHCVK010000002">
    <property type="protein sequence ID" value="MBT0653153.1"/>
    <property type="molecule type" value="Genomic_DNA"/>
</dbReference>
<dbReference type="GO" id="GO:0032259">
    <property type="term" value="P:methylation"/>
    <property type="evidence" value="ECO:0007669"/>
    <property type="project" value="UniProtKB-KW"/>
</dbReference>
<protein>
    <submittedName>
        <fullName evidence="1">Methyltransferase domain-containing protein</fullName>
    </submittedName>
</protein>
<dbReference type="Proteomes" id="UP000756860">
    <property type="component" value="Unassembled WGS sequence"/>
</dbReference>
<proteinExistence type="predicted"/>
<dbReference type="Pfam" id="PF13489">
    <property type="entry name" value="Methyltransf_23"/>
    <property type="match status" value="1"/>
</dbReference>
<comment type="caution">
    <text evidence="1">The sequence shown here is derived from an EMBL/GenBank/DDBJ whole genome shotgun (WGS) entry which is preliminary data.</text>
</comment>